<evidence type="ECO:0000313" key="2">
    <source>
        <dbReference type="EMBL" id="PXW54142.1"/>
    </source>
</evidence>
<dbReference type="InterPro" id="IPR003692">
    <property type="entry name" value="Hydantoinase_B"/>
</dbReference>
<keyword evidence="3" id="KW-1185">Reference proteome</keyword>
<feature type="domain" description="Hydantoinase B/oxoprolinase" evidence="1">
    <location>
        <begin position="16"/>
        <end position="536"/>
    </location>
</feature>
<evidence type="ECO:0000259" key="1">
    <source>
        <dbReference type="Pfam" id="PF02538"/>
    </source>
</evidence>
<protein>
    <submittedName>
        <fullName evidence="2">N-methylhydantoinase B</fullName>
    </submittedName>
</protein>
<dbReference type="GO" id="GO:0006749">
    <property type="term" value="P:glutathione metabolic process"/>
    <property type="evidence" value="ECO:0007669"/>
    <property type="project" value="TreeGrafter"/>
</dbReference>
<gene>
    <name evidence="2" type="ORF">C7450_112171</name>
</gene>
<dbReference type="GO" id="GO:0005829">
    <property type="term" value="C:cytosol"/>
    <property type="evidence" value="ECO:0007669"/>
    <property type="project" value="TreeGrafter"/>
</dbReference>
<evidence type="ECO:0000313" key="3">
    <source>
        <dbReference type="Proteomes" id="UP000248021"/>
    </source>
</evidence>
<dbReference type="PANTHER" id="PTHR11365">
    <property type="entry name" value="5-OXOPROLINASE RELATED"/>
    <property type="match status" value="1"/>
</dbReference>
<name>A0A2V3TXZ5_9HYPH</name>
<sequence>MMLNTIEARGDSMTVDPITLEVIRNRLDVVAAEMEGTLIRSAFSVVLKEGADCSCALFTVDGDTMAQSVALPQHLGVLAATVKSLLRAFPREMMEDGDVYIMNDPYDGGTHLPDITALTPVFSSGRCVAMAASMAHHSDLGGMAIGSLPPDATELFQEGIVLPPIKLASKGIFDKQIFGLLLKNVRMPSFLEADLGAQIASIRTGAARFGEICQEFGEDQVLAYIDELMDRSEALTRARIAEIPDGSYTFTDYIDNDGIVLDKRVKIQATLTIKGSDIHVDFAGTDPQVAGAANAAFSHAACVAYYCVRCITDPSLPNNAGCFRPISVSLPEGTLVNPRHPAPVNARTMTVCRMTDVIFGCLAQAAPERVRASSSGMQGVSFSGRRASNGRAYVYLELFCGGMGARPTKDGVDYIETDITNMMNAPTEAVELEYPLRIHSMLLKTDSGGAGLHRGGLGMCKIFEVVEGPLEVTHRGDRHFSRPWGLKGGKPAMPWSSVIKRTDGSEHKVPARERFTLRTGDILVSDTAGGGGYGDPLSRSAARVAHDVAEAQVSADAARADYGVVLDATLQVDAGATEALRAQMAAERGPITWTFDRGEDGRD</sequence>
<proteinExistence type="predicted"/>
<organism evidence="2 3">
    <name type="scientific">Chelatococcus asaccharovorans</name>
    <dbReference type="NCBI Taxonomy" id="28210"/>
    <lineage>
        <taxon>Bacteria</taxon>
        <taxon>Pseudomonadati</taxon>
        <taxon>Pseudomonadota</taxon>
        <taxon>Alphaproteobacteria</taxon>
        <taxon>Hyphomicrobiales</taxon>
        <taxon>Chelatococcaceae</taxon>
        <taxon>Chelatococcus</taxon>
    </lineage>
</organism>
<dbReference type="InterPro" id="IPR045079">
    <property type="entry name" value="Oxoprolinase-like"/>
</dbReference>
<accession>A0A2V3TXZ5</accession>
<dbReference type="PANTHER" id="PTHR11365:SF23">
    <property type="entry name" value="HYPOTHETICAL 5-OXOPROLINASE (EUROFUNG)-RELATED"/>
    <property type="match status" value="1"/>
</dbReference>
<dbReference type="GO" id="GO:0017168">
    <property type="term" value="F:5-oxoprolinase (ATP-hydrolyzing) activity"/>
    <property type="evidence" value="ECO:0007669"/>
    <property type="project" value="TreeGrafter"/>
</dbReference>
<reference evidence="2 3" key="1">
    <citation type="submission" date="2018-05" db="EMBL/GenBank/DDBJ databases">
        <title>Genomic Encyclopedia of Type Strains, Phase IV (KMG-IV): sequencing the most valuable type-strain genomes for metagenomic binning, comparative biology and taxonomic classification.</title>
        <authorList>
            <person name="Goeker M."/>
        </authorList>
    </citation>
    <scope>NUCLEOTIDE SEQUENCE [LARGE SCALE GENOMIC DNA]</scope>
    <source>
        <strain evidence="2 3">DSM 6462</strain>
    </source>
</reference>
<dbReference type="EMBL" id="QJJK01000012">
    <property type="protein sequence ID" value="PXW54142.1"/>
    <property type="molecule type" value="Genomic_DNA"/>
</dbReference>
<dbReference type="RefSeq" id="WP_210206538.1">
    <property type="nucleotide sequence ID" value="NZ_QJJK01000012.1"/>
</dbReference>
<dbReference type="Proteomes" id="UP000248021">
    <property type="component" value="Unassembled WGS sequence"/>
</dbReference>
<comment type="caution">
    <text evidence="2">The sequence shown here is derived from an EMBL/GenBank/DDBJ whole genome shotgun (WGS) entry which is preliminary data.</text>
</comment>
<dbReference type="Pfam" id="PF02538">
    <property type="entry name" value="Hydantoinase_B"/>
    <property type="match status" value="1"/>
</dbReference>
<dbReference type="AlphaFoldDB" id="A0A2V3TXZ5"/>